<evidence type="ECO:0000256" key="2">
    <source>
        <dbReference type="ARBA" id="ARBA00023015"/>
    </source>
</evidence>
<evidence type="ECO:0000259" key="7">
    <source>
        <dbReference type="PROSITE" id="PS50863"/>
    </source>
</evidence>
<protein>
    <recommendedName>
        <fullName evidence="7">TF-B3 domain-containing protein</fullName>
    </recommendedName>
</protein>
<dbReference type="Pfam" id="PF02362">
    <property type="entry name" value="B3"/>
    <property type="match status" value="2"/>
</dbReference>
<dbReference type="CDD" id="cd10017">
    <property type="entry name" value="B3_DNA"/>
    <property type="match status" value="2"/>
</dbReference>
<accession>A0A067LFX3</accession>
<dbReference type="PANTHER" id="PTHR31920">
    <property type="entry name" value="B3 DOMAIN-CONTAINING"/>
    <property type="match status" value="1"/>
</dbReference>
<feature type="region of interest" description="Disordered" evidence="6">
    <location>
        <begin position="263"/>
        <end position="283"/>
    </location>
</feature>
<dbReference type="Proteomes" id="UP000027138">
    <property type="component" value="Unassembled WGS sequence"/>
</dbReference>
<dbReference type="AlphaFoldDB" id="A0A067LFX3"/>
<dbReference type="GO" id="GO:0003677">
    <property type="term" value="F:DNA binding"/>
    <property type="evidence" value="ECO:0007669"/>
    <property type="project" value="UniProtKB-KW"/>
</dbReference>
<evidence type="ECO:0000256" key="5">
    <source>
        <dbReference type="ARBA" id="ARBA00023242"/>
    </source>
</evidence>
<dbReference type="InterPro" id="IPR050655">
    <property type="entry name" value="Plant_B3_domain"/>
</dbReference>
<evidence type="ECO:0000313" key="8">
    <source>
        <dbReference type="EMBL" id="KDP46178.1"/>
    </source>
</evidence>
<reference evidence="8 9" key="1">
    <citation type="journal article" date="2014" name="PLoS ONE">
        <title>Global Analysis of Gene Expression Profiles in Physic Nut (Jatropha curcas L.) Seedlings Exposed to Salt Stress.</title>
        <authorList>
            <person name="Zhang L."/>
            <person name="Zhang C."/>
            <person name="Wu P."/>
            <person name="Chen Y."/>
            <person name="Li M."/>
            <person name="Jiang H."/>
            <person name="Wu G."/>
        </authorList>
    </citation>
    <scope>NUCLEOTIDE SEQUENCE [LARGE SCALE GENOMIC DNA]</scope>
    <source>
        <strain evidence="9">cv. GZQX0401</strain>
        <tissue evidence="8">Young leaves</tissue>
    </source>
</reference>
<dbReference type="InterPro" id="IPR003340">
    <property type="entry name" value="B3_DNA-bd"/>
</dbReference>
<keyword evidence="2" id="KW-0805">Transcription regulation</keyword>
<keyword evidence="9" id="KW-1185">Reference proteome</keyword>
<feature type="domain" description="TF-B3" evidence="7">
    <location>
        <begin position="12"/>
        <end position="106"/>
    </location>
</feature>
<dbReference type="SMART" id="SM01019">
    <property type="entry name" value="B3"/>
    <property type="match status" value="2"/>
</dbReference>
<comment type="subcellular location">
    <subcellularLocation>
        <location evidence="1">Nucleus</location>
    </subcellularLocation>
</comment>
<keyword evidence="5" id="KW-0539">Nucleus</keyword>
<evidence type="ECO:0000256" key="3">
    <source>
        <dbReference type="ARBA" id="ARBA00023125"/>
    </source>
</evidence>
<dbReference type="PROSITE" id="PS50863">
    <property type="entry name" value="B3"/>
    <property type="match status" value="2"/>
</dbReference>
<dbReference type="Gene3D" id="2.40.330.10">
    <property type="entry name" value="DNA-binding pseudobarrel domain"/>
    <property type="match status" value="2"/>
</dbReference>
<dbReference type="PANTHER" id="PTHR31920:SF141">
    <property type="entry name" value="TF-B3 DOMAIN-CONTAINING PROTEIN"/>
    <property type="match status" value="1"/>
</dbReference>
<dbReference type="InterPro" id="IPR015300">
    <property type="entry name" value="DNA-bd_pseudobarrel_sf"/>
</dbReference>
<organism evidence="8 9">
    <name type="scientific">Jatropha curcas</name>
    <name type="common">Barbados nut</name>
    <dbReference type="NCBI Taxonomy" id="180498"/>
    <lineage>
        <taxon>Eukaryota</taxon>
        <taxon>Viridiplantae</taxon>
        <taxon>Streptophyta</taxon>
        <taxon>Embryophyta</taxon>
        <taxon>Tracheophyta</taxon>
        <taxon>Spermatophyta</taxon>
        <taxon>Magnoliopsida</taxon>
        <taxon>eudicotyledons</taxon>
        <taxon>Gunneridae</taxon>
        <taxon>Pentapetalae</taxon>
        <taxon>rosids</taxon>
        <taxon>fabids</taxon>
        <taxon>Malpighiales</taxon>
        <taxon>Euphorbiaceae</taxon>
        <taxon>Crotonoideae</taxon>
        <taxon>Jatropheae</taxon>
        <taxon>Jatropha</taxon>
    </lineage>
</organism>
<sequence length="426" mass="49101">MTDSQVDKCGGQFYKLMVPSILQQKKLRIPKKFVVKKFGQELSGFATLTVPDVRMWLVTVTQIDQKLWFCNGWHEFIEHYSICVGHFLGFRYEGNSNFSVYMFVLMPHKIKDARTVTKPVKDDEKHHVLDEMEGDDSVKILDCTPTCFSSDTCKPKNFNECFNQNTMSKTCKAPLLHNAPKHMDWRNVDHKASHRPLGGSFKSQSSDQDSEDVRLQFFVDEENLHSSKNADLAEKSSKPCQDVDIKLNSIEYESVKKIRKVHRKEQNIDSNDQQPSTHQEDEGHMRFGFYRNASARKRSVTAEERERAIIAAKTFELVNPFCRVVLRPSYLYKGYIMHLPSCFAERHLHGLSGLIKLQLSDGKQWPVRCLYRGGGTKLSQGWFEFSLENNLGEGDVCVFVLLRSRDIVLKVTVFRVLESAGRMDRL</sequence>
<keyword evidence="4" id="KW-0804">Transcription</keyword>
<evidence type="ECO:0000256" key="6">
    <source>
        <dbReference type="SAM" id="MobiDB-lite"/>
    </source>
</evidence>
<feature type="compositionally biased region" description="Polar residues" evidence="6">
    <location>
        <begin position="268"/>
        <end position="277"/>
    </location>
</feature>
<dbReference type="GO" id="GO:0005634">
    <property type="term" value="C:nucleus"/>
    <property type="evidence" value="ECO:0007669"/>
    <property type="project" value="UniProtKB-SubCell"/>
</dbReference>
<proteinExistence type="predicted"/>
<dbReference type="STRING" id="180498.A0A067LFX3"/>
<keyword evidence="3" id="KW-0238">DNA-binding</keyword>
<name>A0A067LFX3_JATCU</name>
<evidence type="ECO:0000256" key="1">
    <source>
        <dbReference type="ARBA" id="ARBA00004123"/>
    </source>
</evidence>
<evidence type="ECO:0000313" key="9">
    <source>
        <dbReference type="Proteomes" id="UP000027138"/>
    </source>
</evidence>
<gene>
    <name evidence="8" type="ORF">JCGZ_10018</name>
</gene>
<dbReference type="OrthoDB" id="1738110at2759"/>
<evidence type="ECO:0000256" key="4">
    <source>
        <dbReference type="ARBA" id="ARBA00023163"/>
    </source>
</evidence>
<dbReference type="SUPFAM" id="SSF101936">
    <property type="entry name" value="DNA-binding pseudobarrel domain"/>
    <property type="match status" value="2"/>
</dbReference>
<dbReference type="EMBL" id="KK914219">
    <property type="protein sequence ID" value="KDP46178.1"/>
    <property type="molecule type" value="Genomic_DNA"/>
</dbReference>
<feature type="domain" description="TF-B3" evidence="7">
    <location>
        <begin position="322"/>
        <end position="417"/>
    </location>
</feature>